<evidence type="ECO:0000256" key="2">
    <source>
        <dbReference type="ARBA" id="ARBA00023015"/>
    </source>
</evidence>
<keyword evidence="9" id="KW-1185">Reference proteome</keyword>
<dbReference type="InterPro" id="IPR039420">
    <property type="entry name" value="WalR-like"/>
</dbReference>
<dbReference type="SUPFAM" id="SSF46894">
    <property type="entry name" value="C-terminal effector domain of the bipartite response regulators"/>
    <property type="match status" value="1"/>
</dbReference>
<dbReference type="Pfam" id="PF00072">
    <property type="entry name" value="Response_reg"/>
    <property type="match status" value="1"/>
</dbReference>
<dbReference type="Gene3D" id="3.40.50.2300">
    <property type="match status" value="1"/>
</dbReference>
<dbReference type="PROSITE" id="PS50110">
    <property type="entry name" value="RESPONSE_REGULATORY"/>
    <property type="match status" value="1"/>
</dbReference>
<evidence type="ECO:0000313" key="9">
    <source>
        <dbReference type="Proteomes" id="UP000587527"/>
    </source>
</evidence>
<dbReference type="PRINTS" id="PR00038">
    <property type="entry name" value="HTHLUXR"/>
</dbReference>
<comment type="caution">
    <text evidence="8">The sequence shown here is derived from an EMBL/GenBank/DDBJ whole genome shotgun (WGS) entry which is preliminary data.</text>
</comment>
<dbReference type="CDD" id="cd06170">
    <property type="entry name" value="LuxR_C_like"/>
    <property type="match status" value="1"/>
</dbReference>
<dbReference type="GO" id="GO:0000160">
    <property type="term" value="P:phosphorelay signal transduction system"/>
    <property type="evidence" value="ECO:0007669"/>
    <property type="project" value="InterPro"/>
</dbReference>
<evidence type="ECO:0000256" key="3">
    <source>
        <dbReference type="ARBA" id="ARBA00023125"/>
    </source>
</evidence>
<protein>
    <submittedName>
        <fullName evidence="8">DNA-binding NarL/FixJ family response regulator</fullName>
    </submittedName>
</protein>
<gene>
    <name evidence="8" type="ORF">F4553_007207</name>
</gene>
<feature type="modified residue" description="4-aspartylphosphate" evidence="5">
    <location>
        <position position="55"/>
    </location>
</feature>
<dbReference type="EMBL" id="JACHMN010000003">
    <property type="protein sequence ID" value="MBB5873773.1"/>
    <property type="molecule type" value="Genomic_DNA"/>
</dbReference>
<dbReference type="GO" id="GO:0006355">
    <property type="term" value="P:regulation of DNA-templated transcription"/>
    <property type="evidence" value="ECO:0007669"/>
    <property type="project" value="InterPro"/>
</dbReference>
<dbReference type="RefSeq" id="WP_184845344.1">
    <property type="nucleotide sequence ID" value="NZ_JACHMN010000003.1"/>
</dbReference>
<keyword evidence="1 5" id="KW-0597">Phosphoprotein</keyword>
<dbReference type="PANTHER" id="PTHR43214">
    <property type="entry name" value="TWO-COMPONENT RESPONSE REGULATOR"/>
    <property type="match status" value="1"/>
</dbReference>
<dbReference type="InterPro" id="IPR058245">
    <property type="entry name" value="NreC/VraR/RcsB-like_REC"/>
</dbReference>
<evidence type="ECO:0000259" key="6">
    <source>
        <dbReference type="PROSITE" id="PS50043"/>
    </source>
</evidence>
<dbReference type="SMART" id="SM00421">
    <property type="entry name" value="HTH_LUXR"/>
    <property type="match status" value="1"/>
</dbReference>
<dbReference type="Proteomes" id="UP000587527">
    <property type="component" value="Unassembled WGS sequence"/>
</dbReference>
<dbReference type="CDD" id="cd17535">
    <property type="entry name" value="REC_NarL-like"/>
    <property type="match status" value="1"/>
</dbReference>
<keyword evidence="3 8" id="KW-0238">DNA-binding</keyword>
<dbReference type="InterPro" id="IPR000792">
    <property type="entry name" value="Tscrpt_reg_LuxR_C"/>
</dbReference>
<dbReference type="InterPro" id="IPR001789">
    <property type="entry name" value="Sig_transdc_resp-reg_receiver"/>
</dbReference>
<evidence type="ECO:0000256" key="1">
    <source>
        <dbReference type="ARBA" id="ARBA00022553"/>
    </source>
</evidence>
<proteinExistence type="predicted"/>
<dbReference type="GO" id="GO:0003677">
    <property type="term" value="F:DNA binding"/>
    <property type="evidence" value="ECO:0007669"/>
    <property type="project" value="UniProtKB-KW"/>
</dbReference>
<reference evidence="8 9" key="1">
    <citation type="submission" date="2020-08" db="EMBL/GenBank/DDBJ databases">
        <title>Sequencing the genomes of 1000 actinobacteria strains.</title>
        <authorList>
            <person name="Klenk H.-P."/>
        </authorList>
    </citation>
    <scope>NUCLEOTIDE SEQUENCE [LARGE SCALE GENOMIC DNA]</scope>
    <source>
        <strain evidence="8 9">DSM 45362</strain>
    </source>
</reference>
<feature type="domain" description="Response regulatory" evidence="7">
    <location>
        <begin position="4"/>
        <end position="119"/>
    </location>
</feature>
<accession>A0A841C3R3</accession>
<name>A0A841C3R3_9ACTN</name>
<dbReference type="AlphaFoldDB" id="A0A841C3R3"/>
<feature type="domain" description="HTH luxR-type" evidence="6">
    <location>
        <begin position="138"/>
        <end position="203"/>
    </location>
</feature>
<dbReference type="PROSITE" id="PS00622">
    <property type="entry name" value="HTH_LUXR_1"/>
    <property type="match status" value="1"/>
</dbReference>
<dbReference type="PROSITE" id="PS50043">
    <property type="entry name" value="HTH_LUXR_2"/>
    <property type="match status" value="1"/>
</dbReference>
<sequence length="210" mass="22075">MSVRVVVADDHVVVREGLGAILMSEPGIEVAARCCSGEEAVAAAAKLRPDLVLMDLRMPGMGGVRATKQITSARLSRVLVLTTYDAQPDILAAVEAGAIGYLLKDTPRRQLVDGVRAAARGESVVAPSVAATLMRKVRTGALPALTPREAEVLRHVATGMSNPEIGRALHISETTVKTHLVHVFEKLGVHDRTAAVTAAMANGILPPPSE</sequence>
<organism evidence="8 9">
    <name type="scientific">Allocatelliglobosispora scoriae</name>
    <dbReference type="NCBI Taxonomy" id="643052"/>
    <lineage>
        <taxon>Bacteria</taxon>
        <taxon>Bacillati</taxon>
        <taxon>Actinomycetota</taxon>
        <taxon>Actinomycetes</taxon>
        <taxon>Micromonosporales</taxon>
        <taxon>Micromonosporaceae</taxon>
        <taxon>Allocatelliglobosispora</taxon>
    </lineage>
</organism>
<dbReference type="Pfam" id="PF00196">
    <property type="entry name" value="GerE"/>
    <property type="match status" value="1"/>
</dbReference>
<evidence type="ECO:0000256" key="5">
    <source>
        <dbReference type="PROSITE-ProRule" id="PRU00169"/>
    </source>
</evidence>
<evidence type="ECO:0000313" key="8">
    <source>
        <dbReference type="EMBL" id="MBB5873773.1"/>
    </source>
</evidence>
<keyword evidence="2" id="KW-0805">Transcription regulation</keyword>
<dbReference type="InterPro" id="IPR011006">
    <property type="entry name" value="CheY-like_superfamily"/>
</dbReference>
<keyword evidence="4" id="KW-0804">Transcription</keyword>
<dbReference type="SUPFAM" id="SSF52172">
    <property type="entry name" value="CheY-like"/>
    <property type="match status" value="1"/>
</dbReference>
<dbReference type="SMART" id="SM00448">
    <property type="entry name" value="REC"/>
    <property type="match status" value="1"/>
</dbReference>
<dbReference type="PANTHER" id="PTHR43214:SF24">
    <property type="entry name" value="TRANSCRIPTIONAL REGULATORY PROTEIN NARL-RELATED"/>
    <property type="match status" value="1"/>
</dbReference>
<evidence type="ECO:0000256" key="4">
    <source>
        <dbReference type="ARBA" id="ARBA00023163"/>
    </source>
</evidence>
<dbReference type="InterPro" id="IPR016032">
    <property type="entry name" value="Sig_transdc_resp-reg_C-effctor"/>
</dbReference>
<evidence type="ECO:0000259" key="7">
    <source>
        <dbReference type="PROSITE" id="PS50110"/>
    </source>
</evidence>